<reference evidence="2" key="1">
    <citation type="submission" date="2023-06" db="EMBL/GenBank/DDBJ databases">
        <title>Black Yeasts Isolated from many extreme environments.</title>
        <authorList>
            <person name="Coleine C."/>
            <person name="Stajich J.E."/>
            <person name="Selbmann L."/>
        </authorList>
    </citation>
    <scope>NUCLEOTIDE SEQUENCE</scope>
    <source>
        <strain evidence="2">CCFEE 5200</strain>
    </source>
</reference>
<sequence>MYGIHPSEEGRLGAREADNSDFAGRKFDEMYGTALDEPAESADVVASSPPQERDVLPNSDVKERKEPWGRSLERIKINTRREAWRNSDQSKGASGNYNPFARNNAQRRRVQEPVEVEPDGVEEPDPKLSRTSSA</sequence>
<dbReference type="Proteomes" id="UP001175353">
    <property type="component" value="Unassembled WGS sequence"/>
</dbReference>
<feature type="compositionally biased region" description="Polar residues" evidence="1">
    <location>
        <begin position="86"/>
        <end position="104"/>
    </location>
</feature>
<feature type="compositionally biased region" description="Basic and acidic residues" evidence="1">
    <location>
        <begin position="51"/>
        <end position="85"/>
    </location>
</feature>
<evidence type="ECO:0000256" key="1">
    <source>
        <dbReference type="SAM" id="MobiDB-lite"/>
    </source>
</evidence>
<comment type="caution">
    <text evidence="2">The sequence shown here is derived from an EMBL/GenBank/DDBJ whole genome shotgun (WGS) entry which is preliminary data.</text>
</comment>
<dbReference type="AlphaFoldDB" id="A0AAN6HF12"/>
<evidence type="ECO:0000313" key="3">
    <source>
        <dbReference type="Proteomes" id="UP001175353"/>
    </source>
</evidence>
<feature type="compositionally biased region" description="Acidic residues" evidence="1">
    <location>
        <begin position="114"/>
        <end position="123"/>
    </location>
</feature>
<accession>A0AAN6HF12</accession>
<evidence type="ECO:0000313" key="2">
    <source>
        <dbReference type="EMBL" id="KAK0964213.1"/>
    </source>
</evidence>
<feature type="compositionally biased region" description="Basic and acidic residues" evidence="1">
    <location>
        <begin position="1"/>
        <end position="29"/>
    </location>
</feature>
<dbReference type="EMBL" id="JAUJLE010000263">
    <property type="protein sequence ID" value="KAK0964213.1"/>
    <property type="molecule type" value="Genomic_DNA"/>
</dbReference>
<protein>
    <submittedName>
        <fullName evidence="2">Uncharacterized protein</fullName>
    </submittedName>
</protein>
<proteinExistence type="predicted"/>
<gene>
    <name evidence="2" type="ORF">LTR91_018598</name>
</gene>
<organism evidence="2 3">
    <name type="scientific">Friedmanniomyces endolithicus</name>
    <dbReference type="NCBI Taxonomy" id="329885"/>
    <lineage>
        <taxon>Eukaryota</taxon>
        <taxon>Fungi</taxon>
        <taxon>Dikarya</taxon>
        <taxon>Ascomycota</taxon>
        <taxon>Pezizomycotina</taxon>
        <taxon>Dothideomycetes</taxon>
        <taxon>Dothideomycetidae</taxon>
        <taxon>Mycosphaerellales</taxon>
        <taxon>Teratosphaeriaceae</taxon>
        <taxon>Friedmanniomyces</taxon>
    </lineage>
</organism>
<keyword evidence="3" id="KW-1185">Reference proteome</keyword>
<name>A0AAN6HF12_9PEZI</name>
<feature type="region of interest" description="Disordered" evidence="1">
    <location>
        <begin position="1"/>
        <end position="134"/>
    </location>
</feature>